<protein>
    <submittedName>
        <fullName evidence="1">Uncharacterized protein</fullName>
    </submittedName>
</protein>
<gene>
    <name evidence="1" type="ORF">WA026_013936</name>
</gene>
<dbReference type="EMBL" id="JARQZJ010000037">
    <property type="protein sequence ID" value="KAK9876560.1"/>
    <property type="molecule type" value="Genomic_DNA"/>
</dbReference>
<sequence>MWSIIKSETGKKDVRNVVIRIVANVFNTYLLTERETISKTVQSDTESENKAMYILGETSYIRTQFRNLQAEFEIITIISDLKSTVTTDIFGHSENETEAMWSIIKSETGKKDVRNFVSRIVANVFITYLSTKREIISKNVKSDTESDNKAMQLLEETSYIITQFKNLQAEFEILTIISDLKSTVTTDISGMNMKFIKSIATSIDKPLETVFNNITEYRIISEYIKRMFSNRSQNCENRTHIQER</sequence>
<reference evidence="1 2" key="1">
    <citation type="submission" date="2023-03" db="EMBL/GenBank/DDBJ databases">
        <title>Genome insight into feeding habits of ladybird beetles.</title>
        <authorList>
            <person name="Li H.-S."/>
            <person name="Huang Y.-H."/>
            <person name="Pang H."/>
        </authorList>
    </citation>
    <scope>NUCLEOTIDE SEQUENCE [LARGE SCALE GENOMIC DNA]</scope>
    <source>
        <strain evidence="1">SYSU_2023b</strain>
        <tissue evidence="1">Whole body</tissue>
    </source>
</reference>
<comment type="caution">
    <text evidence="1">The sequence shown here is derived from an EMBL/GenBank/DDBJ whole genome shotgun (WGS) entry which is preliminary data.</text>
</comment>
<organism evidence="1 2">
    <name type="scientific">Henosepilachna vigintioctopunctata</name>
    <dbReference type="NCBI Taxonomy" id="420089"/>
    <lineage>
        <taxon>Eukaryota</taxon>
        <taxon>Metazoa</taxon>
        <taxon>Ecdysozoa</taxon>
        <taxon>Arthropoda</taxon>
        <taxon>Hexapoda</taxon>
        <taxon>Insecta</taxon>
        <taxon>Pterygota</taxon>
        <taxon>Neoptera</taxon>
        <taxon>Endopterygota</taxon>
        <taxon>Coleoptera</taxon>
        <taxon>Polyphaga</taxon>
        <taxon>Cucujiformia</taxon>
        <taxon>Coccinelloidea</taxon>
        <taxon>Coccinellidae</taxon>
        <taxon>Epilachninae</taxon>
        <taxon>Epilachnini</taxon>
        <taxon>Henosepilachna</taxon>
    </lineage>
</organism>
<keyword evidence="2" id="KW-1185">Reference proteome</keyword>
<proteinExistence type="predicted"/>
<evidence type="ECO:0000313" key="1">
    <source>
        <dbReference type="EMBL" id="KAK9876560.1"/>
    </source>
</evidence>
<evidence type="ECO:0000313" key="2">
    <source>
        <dbReference type="Proteomes" id="UP001431783"/>
    </source>
</evidence>
<accession>A0AAW1U958</accession>
<dbReference type="AlphaFoldDB" id="A0AAW1U958"/>
<dbReference type="Proteomes" id="UP001431783">
    <property type="component" value="Unassembled WGS sequence"/>
</dbReference>
<name>A0AAW1U958_9CUCU</name>